<keyword evidence="3 14" id="KW-0808">Transferase</keyword>
<dbReference type="InterPro" id="IPR017441">
    <property type="entry name" value="Protein_kinase_ATP_BS"/>
</dbReference>
<evidence type="ECO:0000313" key="18">
    <source>
        <dbReference type="Proteomes" id="UP000091820"/>
    </source>
</evidence>
<dbReference type="PROSITE" id="PS00107">
    <property type="entry name" value="PROTEIN_KINASE_ATP"/>
    <property type="match status" value="1"/>
</dbReference>
<proteinExistence type="inferred from homology"/>
<feature type="compositionally biased region" description="Basic and acidic residues" evidence="15">
    <location>
        <begin position="1"/>
        <end position="14"/>
    </location>
</feature>
<feature type="domain" description="Protein kinase" evidence="16">
    <location>
        <begin position="120"/>
        <end position="372"/>
    </location>
</feature>
<dbReference type="InterPro" id="IPR008271">
    <property type="entry name" value="Ser/Thr_kinase_AS"/>
</dbReference>
<dbReference type="Gene3D" id="3.30.200.20">
    <property type="entry name" value="Phosphorylase Kinase, domain 1"/>
    <property type="match status" value="1"/>
</dbReference>
<dbReference type="PROSITE" id="PS00108">
    <property type="entry name" value="PROTEIN_KINASE_ST"/>
    <property type="match status" value="1"/>
</dbReference>
<dbReference type="GO" id="GO:0032506">
    <property type="term" value="P:cytokinetic process"/>
    <property type="evidence" value="ECO:0007669"/>
    <property type="project" value="UniProtKB-ARBA"/>
</dbReference>
<dbReference type="GO" id="GO:0006325">
    <property type="term" value="P:chromatin organization"/>
    <property type="evidence" value="ECO:0007669"/>
    <property type="project" value="UniProtKB-ARBA"/>
</dbReference>
<evidence type="ECO:0000256" key="13">
    <source>
        <dbReference type="RuleBase" id="RU000304"/>
    </source>
</evidence>
<comment type="catalytic activity">
    <reaction evidence="8 14">
        <text>L-seryl-[protein] + ATP = O-phospho-L-seryl-[protein] + ADP + H(+)</text>
        <dbReference type="Rhea" id="RHEA:17989"/>
        <dbReference type="Rhea" id="RHEA-COMP:9863"/>
        <dbReference type="Rhea" id="RHEA-COMP:11604"/>
        <dbReference type="ChEBI" id="CHEBI:15378"/>
        <dbReference type="ChEBI" id="CHEBI:29999"/>
        <dbReference type="ChEBI" id="CHEBI:30616"/>
        <dbReference type="ChEBI" id="CHEBI:83421"/>
        <dbReference type="ChEBI" id="CHEBI:456216"/>
        <dbReference type="EC" id="2.7.11.1"/>
    </reaction>
</comment>
<dbReference type="InterPro" id="IPR000719">
    <property type="entry name" value="Prot_kinase_dom"/>
</dbReference>
<evidence type="ECO:0000256" key="5">
    <source>
        <dbReference type="ARBA" id="ARBA00022777"/>
    </source>
</evidence>
<dbReference type="EnsemblMetazoa" id="GBRI015578-RA">
    <property type="protein sequence ID" value="GBRI015578-PA"/>
    <property type="gene ID" value="GBRI015578"/>
</dbReference>
<keyword evidence="5 14" id="KW-0418">Kinase</keyword>
<accession>A0A1A9WDF3</accession>
<feature type="active site" description="Proton acceptor" evidence="9">
    <location>
        <position position="245"/>
    </location>
</feature>
<evidence type="ECO:0000256" key="3">
    <source>
        <dbReference type="ARBA" id="ARBA00022679"/>
    </source>
</evidence>
<keyword evidence="4 10" id="KW-0547">Nucleotide-binding</keyword>
<dbReference type="GO" id="GO:0030261">
    <property type="term" value="P:chromosome condensation"/>
    <property type="evidence" value="ECO:0007669"/>
    <property type="project" value="UniProtKB-ARBA"/>
</dbReference>
<dbReference type="STRING" id="37001.A0A1A9WDF3"/>
<dbReference type="Pfam" id="PF00069">
    <property type="entry name" value="Pkinase"/>
    <property type="match status" value="1"/>
</dbReference>
<feature type="region of interest" description="Disordered" evidence="15">
    <location>
        <begin position="1"/>
        <end position="29"/>
    </location>
</feature>
<dbReference type="FunFam" id="3.30.200.20:FF:000042">
    <property type="entry name" value="Aurora kinase A"/>
    <property type="match status" value="1"/>
</dbReference>
<keyword evidence="18" id="KW-1185">Reference proteome</keyword>
<name>A0A1A9WDF3_9MUSC</name>
<evidence type="ECO:0000256" key="8">
    <source>
        <dbReference type="ARBA" id="ARBA00048679"/>
    </source>
</evidence>
<evidence type="ECO:0000256" key="4">
    <source>
        <dbReference type="ARBA" id="ARBA00022741"/>
    </source>
</evidence>
<sequence>MFKKPNPRDKENQNDNKGPINIHANQGSSVQLSAKNASAVSKTTYGTCAKKIASNTHNVRLMSKKVLDTIQTKNEQDSNIKSKEPTNNVVEKALNTNGEAKTTSSTIEKKEKNVWRLNNFDIGRPLGRGKFGNVYLAREKDSKFVVALKVMFKKQITQCSVEHQVRREIEIQSHLRHPNILRLYGYFHDEARIYLILEYAPKGTLYKALQEQPSKRFDERQSAIYIKSLASALQYLHQKHVIHRDIKPENLLLSHKGDLKIADFGWSVHEPNSLRTTLCGTLDYLPPEMVQGKPHTKNVDLWSLGVLCYELLIGKAPFVASAYDDTYKKIITIDYKLADHVSKAATHFISKLLVANPEQRLPLDQVMMHPWIIAHTQ</sequence>
<dbReference type="InterPro" id="IPR030616">
    <property type="entry name" value="Aur-like"/>
</dbReference>
<comment type="catalytic activity">
    <reaction evidence="7 14">
        <text>L-threonyl-[protein] + ATP = O-phospho-L-threonyl-[protein] + ADP + H(+)</text>
        <dbReference type="Rhea" id="RHEA:46608"/>
        <dbReference type="Rhea" id="RHEA-COMP:11060"/>
        <dbReference type="Rhea" id="RHEA-COMP:11605"/>
        <dbReference type="ChEBI" id="CHEBI:15378"/>
        <dbReference type="ChEBI" id="CHEBI:30013"/>
        <dbReference type="ChEBI" id="CHEBI:30616"/>
        <dbReference type="ChEBI" id="CHEBI:61977"/>
        <dbReference type="ChEBI" id="CHEBI:456216"/>
        <dbReference type="EC" id="2.7.11.1"/>
    </reaction>
</comment>
<reference evidence="18" key="1">
    <citation type="submission" date="2014-03" db="EMBL/GenBank/DDBJ databases">
        <authorList>
            <person name="Aksoy S."/>
            <person name="Warren W."/>
            <person name="Wilson R.K."/>
        </authorList>
    </citation>
    <scope>NUCLEOTIDE SEQUENCE [LARGE SCALE GENOMIC DNA]</scope>
    <source>
        <strain evidence="18">IAEA</strain>
    </source>
</reference>
<evidence type="ECO:0000256" key="14">
    <source>
        <dbReference type="RuleBase" id="RU367134"/>
    </source>
</evidence>
<comment type="subcellular location">
    <subcellularLocation>
        <location evidence="1">Midbody</location>
    </subcellularLocation>
</comment>
<feature type="binding site" evidence="10">
    <location>
        <position position="130"/>
    </location>
    <ligand>
        <name>ATP</name>
        <dbReference type="ChEBI" id="CHEBI:30616"/>
    </ligand>
</feature>
<dbReference type="PANTHER" id="PTHR24350">
    <property type="entry name" value="SERINE/THREONINE-PROTEIN KINASE IAL-RELATED"/>
    <property type="match status" value="1"/>
</dbReference>
<feature type="cross-link" description="Glycyl lysine isopeptide (Lys-Gly) (interchain with G-Cter in SUMO2)" evidence="11">
    <location>
        <position position="247"/>
    </location>
</feature>
<dbReference type="GO" id="GO:0005524">
    <property type="term" value="F:ATP binding"/>
    <property type="evidence" value="ECO:0007669"/>
    <property type="project" value="UniProtKB-UniRule"/>
</dbReference>
<evidence type="ECO:0000256" key="9">
    <source>
        <dbReference type="PIRSR" id="PIRSR630616-1"/>
    </source>
</evidence>
<dbReference type="GO" id="GO:0000070">
    <property type="term" value="P:mitotic sister chromatid segregation"/>
    <property type="evidence" value="ECO:0007669"/>
    <property type="project" value="UniProtKB-ARBA"/>
</dbReference>
<dbReference type="SUPFAM" id="SSF56112">
    <property type="entry name" value="Protein kinase-like (PK-like)"/>
    <property type="match status" value="1"/>
</dbReference>
<keyword evidence="6 10" id="KW-0067">ATP-binding</keyword>
<evidence type="ECO:0000256" key="1">
    <source>
        <dbReference type="ARBA" id="ARBA00004214"/>
    </source>
</evidence>
<dbReference type="PROSITE" id="PS50011">
    <property type="entry name" value="PROTEIN_KINASE_DOM"/>
    <property type="match status" value="1"/>
</dbReference>
<evidence type="ECO:0000256" key="11">
    <source>
        <dbReference type="PIRSR" id="PIRSR630616-3"/>
    </source>
</evidence>
<feature type="binding site" evidence="10">
    <location>
        <begin position="249"/>
        <end position="250"/>
    </location>
    <ligand>
        <name>ATP</name>
        <dbReference type="ChEBI" id="CHEBI:30616"/>
    </ligand>
</feature>
<feature type="binding site" evidence="10">
    <location>
        <position position="263"/>
    </location>
    <ligand>
        <name>ATP</name>
        <dbReference type="ChEBI" id="CHEBI:30616"/>
    </ligand>
</feature>
<evidence type="ECO:0000256" key="15">
    <source>
        <dbReference type="SAM" id="MobiDB-lite"/>
    </source>
</evidence>
<evidence type="ECO:0000256" key="7">
    <source>
        <dbReference type="ARBA" id="ARBA00047899"/>
    </source>
</evidence>
<evidence type="ECO:0000256" key="6">
    <source>
        <dbReference type="ARBA" id="ARBA00022840"/>
    </source>
</evidence>
<dbReference type="Gene3D" id="1.10.510.10">
    <property type="entry name" value="Transferase(Phosphotransferase) domain 1"/>
    <property type="match status" value="1"/>
</dbReference>
<evidence type="ECO:0000313" key="17">
    <source>
        <dbReference type="EnsemblMetazoa" id="GBRI015578-PA"/>
    </source>
</evidence>
<evidence type="ECO:0000256" key="2">
    <source>
        <dbReference type="ARBA" id="ARBA00022527"/>
    </source>
</evidence>
<dbReference type="FunFam" id="1.10.510.10:FF:000235">
    <property type="entry name" value="Serine/threonine-protein kinase ark1"/>
    <property type="match status" value="1"/>
</dbReference>
<organism evidence="17 18">
    <name type="scientific">Glossina brevipalpis</name>
    <dbReference type="NCBI Taxonomy" id="37001"/>
    <lineage>
        <taxon>Eukaryota</taxon>
        <taxon>Metazoa</taxon>
        <taxon>Ecdysozoa</taxon>
        <taxon>Arthropoda</taxon>
        <taxon>Hexapoda</taxon>
        <taxon>Insecta</taxon>
        <taxon>Pterygota</taxon>
        <taxon>Neoptera</taxon>
        <taxon>Endopterygota</taxon>
        <taxon>Diptera</taxon>
        <taxon>Brachycera</taxon>
        <taxon>Muscomorpha</taxon>
        <taxon>Hippoboscoidea</taxon>
        <taxon>Glossinidae</taxon>
        <taxon>Glossina</taxon>
    </lineage>
</organism>
<dbReference type="SMART" id="SM00220">
    <property type="entry name" value="S_TKc"/>
    <property type="match status" value="1"/>
</dbReference>
<comment type="similarity">
    <text evidence="14">Belongs to the protein kinase superfamily. Ser/Thr protein kinase family. Aurora subfamily.</text>
</comment>
<evidence type="ECO:0000256" key="10">
    <source>
        <dbReference type="PIRSR" id="PIRSR630616-2"/>
    </source>
</evidence>
<evidence type="ECO:0000256" key="12">
    <source>
        <dbReference type="PROSITE-ProRule" id="PRU10141"/>
    </source>
</evidence>
<reference evidence="17" key="2">
    <citation type="submission" date="2020-05" db="UniProtKB">
        <authorList>
            <consortium name="EnsemblMetazoa"/>
        </authorList>
    </citation>
    <scope>IDENTIFICATION</scope>
    <source>
        <strain evidence="17">IAEA</strain>
    </source>
</reference>
<feature type="binding site" evidence="10 12">
    <location>
        <position position="149"/>
    </location>
    <ligand>
        <name>ATP</name>
        <dbReference type="ChEBI" id="CHEBI:30616"/>
    </ligand>
</feature>
<keyword evidence="2 13" id="KW-0723">Serine/threonine-protein kinase</keyword>
<dbReference type="EC" id="2.7.11.1" evidence="14"/>
<feature type="binding site" evidence="10">
    <location>
        <begin position="198"/>
        <end position="200"/>
    </location>
    <ligand>
        <name>ATP</name>
        <dbReference type="ChEBI" id="CHEBI:30616"/>
    </ligand>
</feature>
<protein>
    <recommendedName>
        <fullName evidence="14">Aurora kinase</fullName>
        <ecNumber evidence="14">2.7.11.1</ecNumber>
    </recommendedName>
</protein>
<dbReference type="InterPro" id="IPR011009">
    <property type="entry name" value="Kinase-like_dom_sf"/>
</dbReference>
<dbReference type="GO" id="GO:0030496">
    <property type="term" value="C:midbody"/>
    <property type="evidence" value="ECO:0007669"/>
    <property type="project" value="UniProtKB-SubCell"/>
</dbReference>
<evidence type="ECO:0000259" key="16">
    <source>
        <dbReference type="PROSITE" id="PS50011"/>
    </source>
</evidence>
<dbReference type="Proteomes" id="UP000091820">
    <property type="component" value="Unassembled WGS sequence"/>
</dbReference>
<dbReference type="CDD" id="cd14007">
    <property type="entry name" value="STKc_Aurora"/>
    <property type="match status" value="1"/>
</dbReference>
<dbReference type="VEuPathDB" id="VectorBase:GBRI015578"/>
<dbReference type="AlphaFoldDB" id="A0A1A9WDF3"/>
<dbReference type="GO" id="GO:0004674">
    <property type="term" value="F:protein serine/threonine kinase activity"/>
    <property type="evidence" value="ECO:0007669"/>
    <property type="project" value="UniProtKB-KW"/>
</dbReference>